<dbReference type="GO" id="GO:0001164">
    <property type="term" value="F:RNA polymerase I core promoter sequence-specific DNA binding"/>
    <property type="evidence" value="ECO:0007669"/>
    <property type="project" value="InterPro"/>
</dbReference>
<evidence type="ECO:0000313" key="14">
    <source>
        <dbReference type="EMBL" id="KAF1762730.1"/>
    </source>
</evidence>
<accession>A0A6A5H4E0</accession>
<dbReference type="Proteomes" id="UP000483820">
    <property type="component" value="Chromosome III"/>
</dbReference>
<evidence type="ECO:0000256" key="5">
    <source>
        <dbReference type="ARBA" id="ARBA00022771"/>
    </source>
</evidence>
<keyword evidence="7" id="KW-0805">Transcription regulation</keyword>
<evidence type="ECO:0000256" key="3">
    <source>
        <dbReference type="ARBA" id="ARBA00018994"/>
    </source>
</evidence>
<dbReference type="KEGG" id="crq:GCK72_010992"/>
<gene>
    <name evidence="14" type="ORF">GCK72_010992</name>
</gene>
<protein>
    <recommendedName>
        <fullName evidence="3">TATA box-binding protein-associated factor RNA polymerase I subunit B</fullName>
    </recommendedName>
    <alternativeName>
        <fullName evidence="11">TATA box-binding protein-associated factor 1B</fullName>
    </alternativeName>
</protein>
<keyword evidence="10" id="KW-0539">Nucleus</keyword>
<evidence type="ECO:0000256" key="2">
    <source>
        <dbReference type="ARBA" id="ARBA00006899"/>
    </source>
</evidence>
<feature type="region of interest" description="Disordered" evidence="12">
    <location>
        <begin position="44"/>
        <end position="66"/>
    </location>
</feature>
<keyword evidence="6" id="KW-0862">Zinc</keyword>
<dbReference type="RefSeq" id="XP_003111503.2">
    <property type="nucleotide sequence ID" value="XM_003111455.2"/>
</dbReference>
<evidence type="ECO:0000256" key="12">
    <source>
        <dbReference type="SAM" id="MobiDB-lite"/>
    </source>
</evidence>
<evidence type="ECO:0000256" key="10">
    <source>
        <dbReference type="ARBA" id="ARBA00023242"/>
    </source>
</evidence>
<dbReference type="GO" id="GO:0005668">
    <property type="term" value="C:RNA polymerase transcription factor SL1 complex"/>
    <property type="evidence" value="ECO:0007669"/>
    <property type="project" value="TreeGrafter"/>
</dbReference>
<evidence type="ECO:0000259" key="13">
    <source>
        <dbReference type="Pfam" id="PF11781"/>
    </source>
</evidence>
<comment type="similarity">
    <text evidence="2">Belongs to the RRN7/TAF1B family.</text>
</comment>
<dbReference type="PANTHER" id="PTHR31576">
    <property type="entry name" value="TATA BOX-BINDING PROTEIN-ASSOCIATED FACTOR RNA POLYMERASE I SUBUNIT B"/>
    <property type="match status" value="1"/>
</dbReference>
<keyword evidence="8" id="KW-0238">DNA-binding</keyword>
<dbReference type="EMBL" id="WUAV01000003">
    <property type="protein sequence ID" value="KAF1762730.1"/>
    <property type="molecule type" value="Genomic_DNA"/>
</dbReference>
<evidence type="ECO:0000256" key="8">
    <source>
        <dbReference type="ARBA" id="ARBA00023125"/>
    </source>
</evidence>
<keyword evidence="9" id="KW-0804">Transcription</keyword>
<dbReference type="InterPro" id="IPR021752">
    <property type="entry name" value="TF_Rrn7_Zf"/>
</dbReference>
<dbReference type="Pfam" id="PF11781">
    <property type="entry name" value="Zn_ribbon_RRN7"/>
    <property type="match status" value="1"/>
</dbReference>
<evidence type="ECO:0000256" key="9">
    <source>
        <dbReference type="ARBA" id="ARBA00023163"/>
    </source>
</evidence>
<keyword evidence="5" id="KW-0863">Zinc-finger</keyword>
<evidence type="ECO:0000256" key="11">
    <source>
        <dbReference type="ARBA" id="ARBA00032500"/>
    </source>
</evidence>
<dbReference type="CTD" id="9811816"/>
<dbReference type="AlphaFoldDB" id="A0A6A5H4E0"/>
<dbReference type="GO" id="GO:0070860">
    <property type="term" value="C:RNA polymerase I core factor complex"/>
    <property type="evidence" value="ECO:0007669"/>
    <property type="project" value="InterPro"/>
</dbReference>
<dbReference type="GO" id="GO:0042790">
    <property type="term" value="P:nucleolar large rRNA transcription by RNA polymerase I"/>
    <property type="evidence" value="ECO:0007669"/>
    <property type="project" value="TreeGrafter"/>
</dbReference>
<comment type="subcellular location">
    <subcellularLocation>
        <location evidence="1">Nucleus</location>
        <location evidence="1">Nucleolus</location>
    </subcellularLocation>
</comment>
<proteinExistence type="inferred from homology"/>
<name>A0A6A5H4E0_CAERE</name>
<dbReference type="PANTHER" id="PTHR31576:SF2">
    <property type="entry name" value="TATA BOX-BINDING PROTEIN-ASSOCIATED FACTOR RNA POLYMERASE I SUBUNIT B"/>
    <property type="match status" value="1"/>
</dbReference>
<dbReference type="GO" id="GO:0008270">
    <property type="term" value="F:zinc ion binding"/>
    <property type="evidence" value="ECO:0007669"/>
    <property type="project" value="UniProtKB-KW"/>
</dbReference>
<keyword evidence="4" id="KW-0479">Metal-binding</keyword>
<feature type="domain" description="RRN7-type" evidence="13">
    <location>
        <begin position="4"/>
        <end position="32"/>
    </location>
</feature>
<dbReference type="InterPro" id="IPR033599">
    <property type="entry name" value="TAF1B/Rrn7"/>
</dbReference>
<organism evidence="14 15">
    <name type="scientific">Caenorhabditis remanei</name>
    <name type="common">Caenorhabditis vulgaris</name>
    <dbReference type="NCBI Taxonomy" id="31234"/>
    <lineage>
        <taxon>Eukaryota</taxon>
        <taxon>Metazoa</taxon>
        <taxon>Ecdysozoa</taxon>
        <taxon>Nematoda</taxon>
        <taxon>Chromadorea</taxon>
        <taxon>Rhabditida</taxon>
        <taxon>Rhabditina</taxon>
        <taxon>Rhabditomorpha</taxon>
        <taxon>Rhabditoidea</taxon>
        <taxon>Rhabditidae</taxon>
        <taxon>Peloderinae</taxon>
        <taxon>Caenorhabditis</taxon>
    </lineage>
</organism>
<sequence>MPPDKNEKCNACGGYDFSINDGFKYCDRCGALFENFEELEEEEGGIQQTLGQGKVKIKKNDGEERKKRVAPVLPPKTQAMEEALDKRSDFLRLQAVRKEELALPNESTPDYLYRLALRLFSFTQILGKTGHILVKELNFDPRVQTTILATFQRYLAHCRVAFCHSEQCGSDEQLRFVAIMENLEYEEQEREEKRRKKLARRGKGAKVLSKSAAAWTLLTQGNITEHLDLASDAEEDDLEEEEEMNVNVSKTLEKLELTQESTMFGDETVDVNDTTMGFVRKVTTALSREALRRASQLILNLELLVAVLHSSLLSSGYKNVFISDVVRWIREDRFRIPRRAVRLIRQSHPDRMKTGEIEHHTAVDFAEPFLRLPLYEIARTSIIFNQSLQLDDQLISQNFETLASRVADNLNLPVDLLSRVLLLESIIPCDVSPKLLKQVDVSMGYNCEQLAGLSPKLYYNGFMSSFGRKERTLREADICDEVLLSTDTKLIAYFLLAFRLTFDLDHAECSDFVDDPNCENFDIDTWIHQLEMRIKCWQGHDMTMVLRESCPIPEMIINSPFGSNYSYHDTKGVPMVTRHRRLVGFQKCIPTEMSFNSTSTLPTVFDVRHNRFPVERRQIEAMMSPLKFQRVILRKEIEQDQKSFKNVDSQSEKTFFMDFTTFQSSVNARSFNEYFPLASRYSIYKRPDWIQNCTARKSKLGPRFGPYRFYLSNQACDDLLGVATSSFSRRFEFLLESLSLLIGEDPKAVYAAFVMLEMHLTSPEKMQSIRNDLLVSIPITIDCQKFRSSTHHVPFKCNILTEEPLNRIEDLRYFRISRAQSDQEELHSNAYLMDLRNHELHDSLSSEEAKRVQKKIEKTLILISTLIQIQCNWRWDEKVPKKPKRKPWNRDDSSITIAATREAELKYVLDEELKDILDEKAVETQFMF</sequence>
<evidence type="ECO:0000313" key="15">
    <source>
        <dbReference type="Proteomes" id="UP000483820"/>
    </source>
</evidence>
<evidence type="ECO:0000256" key="6">
    <source>
        <dbReference type="ARBA" id="ARBA00022833"/>
    </source>
</evidence>
<comment type="caution">
    <text evidence="14">The sequence shown here is derived from an EMBL/GenBank/DDBJ whole genome shotgun (WGS) entry which is preliminary data.</text>
</comment>
<evidence type="ECO:0000256" key="1">
    <source>
        <dbReference type="ARBA" id="ARBA00004604"/>
    </source>
</evidence>
<dbReference type="GeneID" id="9811816"/>
<evidence type="ECO:0000256" key="7">
    <source>
        <dbReference type="ARBA" id="ARBA00023015"/>
    </source>
</evidence>
<evidence type="ECO:0000256" key="4">
    <source>
        <dbReference type="ARBA" id="ARBA00022723"/>
    </source>
</evidence>
<reference evidence="14 15" key="1">
    <citation type="submission" date="2019-12" db="EMBL/GenBank/DDBJ databases">
        <title>Chromosome-level assembly of the Caenorhabditis remanei genome.</title>
        <authorList>
            <person name="Teterina A.A."/>
            <person name="Willis J.H."/>
            <person name="Phillips P.C."/>
        </authorList>
    </citation>
    <scope>NUCLEOTIDE SEQUENCE [LARGE SCALE GENOMIC DNA]</scope>
    <source>
        <strain evidence="14 15">PX506</strain>
        <tissue evidence="14">Whole organism</tissue>
    </source>
</reference>